<keyword evidence="3" id="KW-0547">Nucleotide-binding</keyword>
<reference evidence="3 4" key="1">
    <citation type="submission" date="2018-11" db="EMBL/GenBank/DDBJ databases">
        <title>Genomes From Bacteria Associated with the Canine Oral Cavity: a Test Case for Automated Genome-Based Taxonomic Assignment.</title>
        <authorList>
            <person name="Coil D.A."/>
            <person name="Jospin G."/>
            <person name="Darling A.E."/>
            <person name="Wallis C."/>
            <person name="Davis I.J."/>
            <person name="Harris S."/>
            <person name="Eisen J.A."/>
            <person name="Holcombe L.J."/>
            <person name="O'Flynn C."/>
        </authorList>
    </citation>
    <scope>NUCLEOTIDE SEQUENCE [LARGE SCALE GENOMIC DNA]</scope>
    <source>
        <strain evidence="3 4">OH2822_COT-296</strain>
    </source>
</reference>
<dbReference type="Pfam" id="PF03008">
    <property type="entry name" value="DUF234"/>
    <property type="match status" value="1"/>
</dbReference>
<dbReference type="PANTHER" id="PTHR34704">
    <property type="entry name" value="ATPASE"/>
    <property type="match status" value="1"/>
</dbReference>
<dbReference type="Proteomes" id="UP000280935">
    <property type="component" value="Unassembled WGS sequence"/>
</dbReference>
<keyword evidence="3" id="KW-0067">ATP-binding</keyword>
<dbReference type="RefSeq" id="WP_125228298.1">
    <property type="nucleotide sequence ID" value="NZ_RQYT01000023.1"/>
</dbReference>
<dbReference type="InterPro" id="IPR027417">
    <property type="entry name" value="P-loop_NTPase"/>
</dbReference>
<dbReference type="AlphaFoldDB" id="A0A3P1WR44"/>
<feature type="domain" description="Orc1-like AAA ATPase" evidence="2">
    <location>
        <begin position="4"/>
        <end position="127"/>
    </location>
</feature>
<dbReference type="OrthoDB" id="3209349at2"/>
<accession>A0A3P1WR44</accession>
<dbReference type="Gene3D" id="3.40.50.300">
    <property type="entry name" value="P-loop containing nucleotide triphosphate hydrolases"/>
    <property type="match status" value="1"/>
</dbReference>
<dbReference type="GO" id="GO:0005524">
    <property type="term" value="F:ATP binding"/>
    <property type="evidence" value="ECO:0007669"/>
    <property type="project" value="UniProtKB-KW"/>
</dbReference>
<dbReference type="EMBL" id="RQYT01000023">
    <property type="protein sequence ID" value="RRD49079.1"/>
    <property type="molecule type" value="Genomic_DNA"/>
</dbReference>
<sequence>MSGFVGRVQELAELGSLFETVARGGRADAGLAVMLRGRRRVGKSRLVTELIARLGAPAVYFQAARSAPQREELGLFAQAIAHSDLPGAFLAEGNTPASLTAVLRLLTAALPADAPSIVVIDELPWLLEGFPGGAGELQRVWDRELSRRPVLLLLLGSDLGMMEALMRHDQPFHGRATEMLLRALSPRDVATMTGLTGAAALDAFLITGGAPLIAQEWTDGETPENFVRSSFERSTSALIVSGGRALESEFPPDSHARAVLTAIGGKGERVRSGILNSLHGTLSPTSFDRALDLLVDKRMVAADDPLSTRSALKDRRWRVADPSLRFWLAFVAPAIADVDRGRPDLAFSRFEAGYSSWRGRAVEPLVREALSRLLPDERWPEAHRIGGWWPRSNNPEIDLVATDARPGRRVSFVGTIKWREHEPLGQADVRALQQGAARVPGVDDTTPLVGVCPAGGRAPELAQVWDADQILAAWG</sequence>
<dbReference type="PANTHER" id="PTHR34704:SF2">
    <property type="entry name" value="ATPASE"/>
    <property type="match status" value="1"/>
</dbReference>
<feature type="domain" description="DUF234" evidence="1">
    <location>
        <begin position="327"/>
        <end position="420"/>
    </location>
</feature>
<evidence type="ECO:0000259" key="1">
    <source>
        <dbReference type="Pfam" id="PF03008"/>
    </source>
</evidence>
<name>A0A3P1WR44_9ACTN</name>
<evidence type="ECO:0000313" key="4">
    <source>
        <dbReference type="Proteomes" id="UP000280935"/>
    </source>
</evidence>
<evidence type="ECO:0000313" key="3">
    <source>
        <dbReference type="EMBL" id="RRD49079.1"/>
    </source>
</evidence>
<dbReference type="Pfam" id="PF13191">
    <property type="entry name" value="AAA_16"/>
    <property type="match status" value="1"/>
</dbReference>
<dbReference type="InterPro" id="IPR041664">
    <property type="entry name" value="AAA_16"/>
</dbReference>
<gene>
    <name evidence="3" type="ORF">EII35_09845</name>
</gene>
<proteinExistence type="predicted"/>
<protein>
    <submittedName>
        <fullName evidence="3">ATP-binding protein</fullName>
    </submittedName>
</protein>
<comment type="caution">
    <text evidence="3">The sequence shown here is derived from an EMBL/GenBank/DDBJ whole genome shotgun (WGS) entry which is preliminary data.</text>
</comment>
<organism evidence="3 4">
    <name type="scientific">Arachnia propionica</name>
    <dbReference type="NCBI Taxonomy" id="1750"/>
    <lineage>
        <taxon>Bacteria</taxon>
        <taxon>Bacillati</taxon>
        <taxon>Actinomycetota</taxon>
        <taxon>Actinomycetes</taxon>
        <taxon>Propionibacteriales</taxon>
        <taxon>Propionibacteriaceae</taxon>
        <taxon>Arachnia</taxon>
    </lineage>
</organism>
<dbReference type="SUPFAM" id="SSF52540">
    <property type="entry name" value="P-loop containing nucleoside triphosphate hydrolases"/>
    <property type="match status" value="1"/>
</dbReference>
<dbReference type="InterPro" id="IPR004256">
    <property type="entry name" value="DUF234"/>
</dbReference>
<evidence type="ECO:0000259" key="2">
    <source>
        <dbReference type="Pfam" id="PF13191"/>
    </source>
</evidence>